<evidence type="ECO:0000313" key="3">
    <source>
        <dbReference type="Proteomes" id="UP000696280"/>
    </source>
</evidence>
<evidence type="ECO:0000259" key="1">
    <source>
        <dbReference type="Pfam" id="PF06985"/>
    </source>
</evidence>
<comment type="caution">
    <text evidence="2">The sequence shown here is derived from an EMBL/GenBank/DDBJ whole genome shotgun (WGS) entry which is preliminary data.</text>
</comment>
<keyword evidence="3" id="KW-1185">Reference proteome</keyword>
<dbReference type="AlphaFoldDB" id="A0A9N9LAL0"/>
<organism evidence="2 3">
    <name type="scientific">Hymenoscyphus fraxineus</name>
    <dbReference type="NCBI Taxonomy" id="746836"/>
    <lineage>
        <taxon>Eukaryota</taxon>
        <taxon>Fungi</taxon>
        <taxon>Dikarya</taxon>
        <taxon>Ascomycota</taxon>
        <taxon>Pezizomycotina</taxon>
        <taxon>Leotiomycetes</taxon>
        <taxon>Helotiales</taxon>
        <taxon>Helotiaceae</taxon>
        <taxon>Hymenoscyphus</taxon>
    </lineage>
</organism>
<name>A0A9N9LAL0_9HELO</name>
<feature type="domain" description="Heterokaryon incompatibility" evidence="1">
    <location>
        <begin position="6"/>
        <end position="133"/>
    </location>
</feature>
<accession>A0A9N9LAL0</accession>
<dbReference type="Proteomes" id="UP000696280">
    <property type="component" value="Unassembled WGS sequence"/>
</dbReference>
<protein>
    <recommendedName>
        <fullName evidence="1">Heterokaryon incompatibility domain-containing protein</fullName>
    </recommendedName>
</protein>
<dbReference type="Pfam" id="PF06985">
    <property type="entry name" value="HET"/>
    <property type="match status" value="1"/>
</dbReference>
<dbReference type="PANTHER" id="PTHR24148">
    <property type="entry name" value="ANKYRIN REPEAT DOMAIN-CONTAINING PROTEIN 39 HOMOLOG-RELATED"/>
    <property type="match status" value="1"/>
</dbReference>
<proteinExistence type="predicted"/>
<sequence>MGNCVSLSINGKQASISRNLESALRRLRMVDGILTMWVDSICINQSDLVERSAQASKMRFIYQEASSVSVWLGDGVEQEEEGILASRLLRDLDTSSEDTFNEIVSDSARFLQFQALTGLFRRPYWFRIWVVQEVTVGKSAIIYWGGDHSMSWTRLKSICERLEARTNYLNAHYPDDPATVFSLAAGGPKSLELTRAPHRETQPSLLGLLYTHMGKLSTNPRDKVYALVGISSSRDAFGPIDYNRSIVNTYSHTTRHIITVTKRLDVICICQNEDRLHNLPSWVPDFERRIEHPKHRVMRLQIRDPPFRAAGMDSVAIASFSKDARVLTARGIVVDTLEVVSDKFWKDSDQGAERKIIETLRAFKNWWTLYKDCKGKEATIGEFNETFCGGSWAATYDSHHQRRVELFCCLFAKLLPTTEFPSAPSIPEAPVESLEAQRSTVSAASLRMHNKHFAVSGRGKMVCLAPADTSRGDFICLLMGCNYPVLLRRVASHYVLIGEIYVDRIMNGEIAFEEKDVVDFQIH</sequence>
<dbReference type="OrthoDB" id="194358at2759"/>
<dbReference type="PANTHER" id="PTHR24148:SF82">
    <property type="entry name" value="HETEROKARYON INCOMPATIBILITY DOMAIN-CONTAINING PROTEIN"/>
    <property type="match status" value="1"/>
</dbReference>
<dbReference type="InterPro" id="IPR052895">
    <property type="entry name" value="HetReg/Transcr_Mod"/>
</dbReference>
<dbReference type="Pfam" id="PF26639">
    <property type="entry name" value="Het-6_barrel"/>
    <property type="match status" value="1"/>
</dbReference>
<gene>
    <name evidence="2" type="ORF">HYFRA_00002610</name>
</gene>
<reference evidence="2" key="1">
    <citation type="submission" date="2021-07" db="EMBL/GenBank/DDBJ databases">
        <authorList>
            <person name="Durling M."/>
        </authorList>
    </citation>
    <scope>NUCLEOTIDE SEQUENCE</scope>
</reference>
<dbReference type="InterPro" id="IPR010730">
    <property type="entry name" value="HET"/>
</dbReference>
<dbReference type="EMBL" id="CAJVRL010000103">
    <property type="protein sequence ID" value="CAG8961068.1"/>
    <property type="molecule type" value="Genomic_DNA"/>
</dbReference>
<evidence type="ECO:0000313" key="2">
    <source>
        <dbReference type="EMBL" id="CAG8961068.1"/>
    </source>
</evidence>